<gene>
    <name evidence="1" type="ORF">ADUPG1_000968</name>
</gene>
<sequence length="167" mass="18870">NRGSDYERSSISVDFTMLDVRKNLYVTGLQVSNKMQIQKVTKDEGFGFTVFGSGMNITASASRKQGVHSALRLLVELCMVELVGAYYDLPYWRGKAKEVQRLLGYIYDKPLTIDGIIGKRTKAIIRKFKQENNMQPANAKLNADFYIELVKATADKFHNSLTQSAFN</sequence>
<protein>
    <recommendedName>
        <fullName evidence="3">Peptidoglycan binding-like domain-containing protein</fullName>
    </recommendedName>
</protein>
<dbReference type="SUPFAM" id="SSF47090">
    <property type="entry name" value="PGBD-like"/>
    <property type="match status" value="1"/>
</dbReference>
<evidence type="ECO:0008006" key="3">
    <source>
        <dbReference type="Google" id="ProtNLM"/>
    </source>
</evidence>
<accession>A0ABQ5KBX9</accession>
<evidence type="ECO:0000313" key="1">
    <source>
        <dbReference type="EMBL" id="GKT28969.1"/>
    </source>
</evidence>
<dbReference type="EMBL" id="BQXS01000577">
    <property type="protein sequence ID" value="GKT28969.1"/>
    <property type="molecule type" value="Genomic_DNA"/>
</dbReference>
<organism evidence="1 2">
    <name type="scientific">Aduncisulcus paluster</name>
    <dbReference type="NCBI Taxonomy" id="2918883"/>
    <lineage>
        <taxon>Eukaryota</taxon>
        <taxon>Metamonada</taxon>
        <taxon>Carpediemonas-like organisms</taxon>
        <taxon>Aduncisulcus</taxon>
    </lineage>
</organism>
<name>A0ABQ5KBX9_9EUKA</name>
<keyword evidence="2" id="KW-1185">Reference proteome</keyword>
<dbReference type="Proteomes" id="UP001057375">
    <property type="component" value="Unassembled WGS sequence"/>
</dbReference>
<feature type="non-terminal residue" evidence="1">
    <location>
        <position position="1"/>
    </location>
</feature>
<reference evidence="1" key="1">
    <citation type="submission" date="2022-03" db="EMBL/GenBank/DDBJ databases">
        <title>Draft genome sequence of Aduncisulcus paluster, a free-living microaerophilic Fornicata.</title>
        <authorList>
            <person name="Yuyama I."/>
            <person name="Kume K."/>
            <person name="Tamura T."/>
            <person name="Inagaki Y."/>
            <person name="Hashimoto T."/>
        </authorList>
    </citation>
    <scope>NUCLEOTIDE SEQUENCE</scope>
    <source>
        <strain evidence="1">NY0171</strain>
    </source>
</reference>
<dbReference type="InterPro" id="IPR036365">
    <property type="entry name" value="PGBD-like_sf"/>
</dbReference>
<evidence type="ECO:0000313" key="2">
    <source>
        <dbReference type="Proteomes" id="UP001057375"/>
    </source>
</evidence>
<proteinExistence type="predicted"/>
<comment type="caution">
    <text evidence="1">The sequence shown here is derived from an EMBL/GenBank/DDBJ whole genome shotgun (WGS) entry which is preliminary data.</text>
</comment>